<dbReference type="EMBL" id="CP036150">
    <property type="protein sequence ID" value="QEN08826.1"/>
    <property type="molecule type" value="Genomic_DNA"/>
</dbReference>
<dbReference type="GO" id="GO:0003955">
    <property type="term" value="F:NAD(P)H dehydrogenase (quinone) activity"/>
    <property type="evidence" value="ECO:0007669"/>
    <property type="project" value="TreeGrafter"/>
</dbReference>
<name>A0A5C1QQG4_9SPIO</name>
<organism evidence="4 5">
    <name type="scientific">Oceanispirochaeta crateris</name>
    <dbReference type="NCBI Taxonomy" id="2518645"/>
    <lineage>
        <taxon>Bacteria</taxon>
        <taxon>Pseudomonadati</taxon>
        <taxon>Spirochaetota</taxon>
        <taxon>Spirochaetia</taxon>
        <taxon>Spirochaetales</taxon>
        <taxon>Spirochaetaceae</taxon>
        <taxon>Oceanispirochaeta</taxon>
    </lineage>
</organism>
<evidence type="ECO:0000256" key="2">
    <source>
        <dbReference type="ARBA" id="ARBA00023002"/>
    </source>
</evidence>
<dbReference type="GO" id="GO:0005829">
    <property type="term" value="C:cytosol"/>
    <property type="evidence" value="ECO:0007669"/>
    <property type="project" value="TreeGrafter"/>
</dbReference>
<reference evidence="4 5" key="1">
    <citation type="submission" date="2019-02" db="EMBL/GenBank/DDBJ databases">
        <title>Complete Genome Sequence and Methylome Analysis of free living Spirochaetas.</title>
        <authorList>
            <person name="Fomenkov A."/>
            <person name="Dubinina G."/>
            <person name="Leshcheva N."/>
            <person name="Mikheeva N."/>
            <person name="Grabovich M."/>
            <person name="Vincze T."/>
            <person name="Roberts R.J."/>
        </authorList>
    </citation>
    <scope>NUCLEOTIDE SEQUENCE [LARGE SCALE GENOMIC DNA]</scope>
    <source>
        <strain evidence="4 5">K2</strain>
    </source>
</reference>
<dbReference type="InterPro" id="IPR029039">
    <property type="entry name" value="Flavoprotein-like_sf"/>
</dbReference>
<dbReference type="InterPro" id="IPR003680">
    <property type="entry name" value="Flavodoxin_fold"/>
</dbReference>
<protein>
    <submittedName>
        <fullName evidence="4">Flavodoxin family protein</fullName>
    </submittedName>
</protein>
<evidence type="ECO:0000313" key="4">
    <source>
        <dbReference type="EMBL" id="QEN08826.1"/>
    </source>
</evidence>
<keyword evidence="5" id="KW-1185">Reference proteome</keyword>
<sequence>MSVCIVLAHGDSSSLSSQVFLELNAVLESKGVEVLKQNLYKDEFDPVLPLDELKRRMSLDPLVSRYSIELGLSDRVIIIHPDWWSGPPAILKGWVDRLFRPGTAYDEVRDFPGDEAEFIPLLSGKRVDVVVLSHRDVSSESLQKFWQDDVFGWCGVVDFELHHLSGIGAKEAGEIGAWKRSLVRKLSGVS</sequence>
<dbReference type="Pfam" id="PF02525">
    <property type="entry name" value="Flavodoxin_2"/>
    <property type="match status" value="1"/>
</dbReference>
<dbReference type="PANTHER" id="PTHR10204:SF34">
    <property type="entry name" value="NAD(P)H DEHYDROGENASE [QUINONE] 1 ISOFORM 1"/>
    <property type="match status" value="1"/>
</dbReference>
<dbReference type="OrthoDB" id="9798454at2"/>
<dbReference type="Gene3D" id="3.40.50.360">
    <property type="match status" value="1"/>
</dbReference>
<dbReference type="RefSeq" id="WP_149486905.1">
    <property type="nucleotide sequence ID" value="NZ_CP036150.1"/>
</dbReference>
<gene>
    <name evidence="4" type="ORF">EXM22_12800</name>
</gene>
<dbReference type="InterPro" id="IPR051545">
    <property type="entry name" value="NAD(P)H_dehydrogenase_qn"/>
</dbReference>
<feature type="domain" description="Flavodoxin-like fold" evidence="3">
    <location>
        <begin position="1"/>
        <end position="171"/>
    </location>
</feature>
<dbReference type="SUPFAM" id="SSF52218">
    <property type="entry name" value="Flavoproteins"/>
    <property type="match status" value="1"/>
</dbReference>
<evidence type="ECO:0000259" key="3">
    <source>
        <dbReference type="Pfam" id="PF02525"/>
    </source>
</evidence>
<dbReference type="Proteomes" id="UP000324209">
    <property type="component" value="Chromosome"/>
</dbReference>
<dbReference type="PANTHER" id="PTHR10204">
    <property type="entry name" value="NAD P H OXIDOREDUCTASE-RELATED"/>
    <property type="match status" value="1"/>
</dbReference>
<comment type="similarity">
    <text evidence="1">Belongs to the NAD(P)H dehydrogenase (quinone) family.</text>
</comment>
<dbReference type="KEGG" id="ock:EXM22_12800"/>
<evidence type="ECO:0000313" key="5">
    <source>
        <dbReference type="Proteomes" id="UP000324209"/>
    </source>
</evidence>
<dbReference type="AlphaFoldDB" id="A0A5C1QQG4"/>
<keyword evidence="2" id="KW-0560">Oxidoreductase</keyword>
<evidence type="ECO:0000256" key="1">
    <source>
        <dbReference type="ARBA" id="ARBA00006252"/>
    </source>
</evidence>
<proteinExistence type="inferred from homology"/>
<accession>A0A5C1QQG4</accession>